<keyword evidence="6 8" id="KW-0472">Membrane</keyword>
<evidence type="ECO:0000256" key="3">
    <source>
        <dbReference type="ARBA" id="ARBA00022679"/>
    </source>
</evidence>
<accession>A0A2V1P0T1</accession>
<keyword evidence="2" id="KW-0328">Glycosyltransferase</keyword>
<dbReference type="OrthoDB" id="7431422at2"/>
<dbReference type="AlphaFoldDB" id="A0A2V1P0T1"/>
<keyword evidence="10" id="KW-1185">Reference proteome</keyword>
<feature type="transmembrane region" description="Helical" evidence="8">
    <location>
        <begin position="198"/>
        <end position="220"/>
    </location>
</feature>
<organism evidence="9 10">
    <name type="scientific">Salibaculum griseiflavum</name>
    <dbReference type="NCBI Taxonomy" id="1914409"/>
    <lineage>
        <taxon>Bacteria</taxon>
        <taxon>Pseudomonadati</taxon>
        <taxon>Pseudomonadota</taxon>
        <taxon>Alphaproteobacteria</taxon>
        <taxon>Rhodobacterales</taxon>
        <taxon>Roseobacteraceae</taxon>
        <taxon>Salibaculum</taxon>
    </lineage>
</organism>
<feature type="transmembrane region" description="Helical" evidence="8">
    <location>
        <begin position="489"/>
        <end position="511"/>
    </location>
</feature>
<dbReference type="SUPFAM" id="SSF53448">
    <property type="entry name" value="Nucleotide-diphospho-sugar transferases"/>
    <property type="match status" value="1"/>
</dbReference>
<dbReference type="Proteomes" id="UP000245293">
    <property type="component" value="Unassembled WGS sequence"/>
</dbReference>
<dbReference type="GO" id="GO:0016757">
    <property type="term" value="F:glycosyltransferase activity"/>
    <property type="evidence" value="ECO:0007669"/>
    <property type="project" value="UniProtKB-KW"/>
</dbReference>
<dbReference type="GO" id="GO:0016020">
    <property type="term" value="C:membrane"/>
    <property type="evidence" value="ECO:0007669"/>
    <property type="project" value="UniProtKB-SubCell"/>
</dbReference>
<evidence type="ECO:0000313" key="9">
    <source>
        <dbReference type="EMBL" id="PWG16055.1"/>
    </source>
</evidence>
<feature type="transmembrane region" description="Helical" evidence="8">
    <location>
        <begin position="174"/>
        <end position="192"/>
    </location>
</feature>
<keyword evidence="3 9" id="KW-0808">Transferase</keyword>
<comment type="caution">
    <text evidence="9">The sequence shown here is derived from an EMBL/GenBank/DDBJ whole genome shotgun (WGS) entry which is preliminary data.</text>
</comment>
<name>A0A2V1P0T1_9RHOB</name>
<sequence>MTLTLLRVAAARDSDGLERARTVVQPRPVAEVLGLAGLDHARRAAALSRQRSSRNGLDTRLQVVDASKLTPDPRLVCLLGESWCLAQRALPVRHVGGTLVLLVEAGAALPALPQTALADGRLQVDTTRFIPCSADQLDHHLASACPNALQDRAERRTALTESCRDWQSTRARNLGLAAILVLLACLMTWPAATFAAILCWGVFTLVITTVLKLISAVIFLRRPSAAKPARPLQMRNLPTVTVLVPLYKERDIASDLIRRLRRLDYPAALLDICLVVEAPDTLTRQTVAATDLPANMRVIEVPPGSLQTKPRALNYALNFARGSIIGVYDAEDAPHPDQIRMVVNRFAMRDDKVACLQGRLDYYNSRTNWLARCFTIEYATWFRIVLPGLQRLGLAVPLGGTTLFFRRHILERLGGWDAHNVTEDADLGIRLARHGYRTEMIETVTEEEANARPWPWVKQRSRWLKGYALTYAVHMRNPRQLWRDLGPRAFLGVQWLFLGTLSQFVLMPFLWSLWLIAFGLPHPLSGVMTGSLALCLAALFIGAELIGVAISALAVRDAGKPDLMKWTPTLHVYFPLAAVAAYKGLLELATRPFYWDKTAHGIFGPTSDRTGLRYGRPPPRHPGAAGSRRPG</sequence>
<evidence type="ECO:0000256" key="5">
    <source>
        <dbReference type="ARBA" id="ARBA00022989"/>
    </source>
</evidence>
<evidence type="ECO:0000256" key="7">
    <source>
        <dbReference type="SAM" id="MobiDB-lite"/>
    </source>
</evidence>
<feature type="transmembrane region" description="Helical" evidence="8">
    <location>
        <begin position="531"/>
        <end position="555"/>
    </location>
</feature>
<evidence type="ECO:0000256" key="4">
    <source>
        <dbReference type="ARBA" id="ARBA00022692"/>
    </source>
</evidence>
<gene>
    <name evidence="9" type="ORF">DFK10_13445</name>
</gene>
<keyword evidence="4 8" id="KW-0812">Transmembrane</keyword>
<protein>
    <submittedName>
        <fullName evidence="9">Glycosyl transferase</fullName>
    </submittedName>
</protein>
<dbReference type="Gene3D" id="3.90.550.10">
    <property type="entry name" value="Spore Coat Polysaccharide Biosynthesis Protein SpsA, Chain A"/>
    <property type="match status" value="1"/>
</dbReference>
<dbReference type="PANTHER" id="PTHR43867:SF2">
    <property type="entry name" value="CELLULOSE SYNTHASE CATALYTIC SUBUNIT A [UDP-FORMING]"/>
    <property type="match status" value="1"/>
</dbReference>
<dbReference type="Pfam" id="PF13641">
    <property type="entry name" value="Glyco_tranf_2_3"/>
    <property type="match status" value="1"/>
</dbReference>
<comment type="subcellular location">
    <subcellularLocation>
        <location evidence="1">Membrane</location>
        <topology evidence="1">Multi-pass membrane protein</topology>
    </subcellularLocation>
</comment>
<dbReference type="InterPro" id="IPR050321">
    <property type="entry name" value="Glycosyltr_2/OpgH_subfam"/>
</dbReference>
<dbReference type="InterPro" id="IPR029044">
    <property type="entry name" value="Nucleotide-diphossugar_trans"/>
</dbReference>
<evidence type="ECO:0000256" key="6">
    <source>
        <dbReference type="ARBA" id="ARBA00023136"/>
    </source>
</evidence>
<keyword evidence="5 8" id="KW-1133">Transmembrane helix</keyword>
<proteinExistence type="predicted"/>
<evidence type="ECO:0000256" key="8">
    <source>
        <dbReference type="SAM" id="Phobius"/>
    </source>
</evidence>
<evidence type="ECO:0000256" key="2">
    <source>
        <dbReference type="ARBA" id="ARBA00022676"/>
    </source>
</evidence>
<feature type="compositionally biased region" description="Low complexity" evidence="7">
    <location>
        <begin position="622"/>
        <end position="631"/>
    </location>
</feature>
<evidence type="ECO:0000256" key="1">
    <source>
        <dbReference type="ARBA" id="ARBA00004141"/>
    </source>
</evidence>
<feature type="region of interest" description="Disordered" evidence="7">
    <location>
        <begin position="606"/>
        <end position="631"/>
    </location>
</feature>
<evidence type="ECO:0000313" key="10">
    <source>
        <dbReference type="Proteomes" id="UP000245293"/>
    </source>
</evidence>
<reference evidence="10" key="1">
    <citation type="submission" date="2018-05" db="EMBL/GenBank/DDBJ databases">
        <authorList>
            <person name="Du Z."/>
            <person name="Wang X."/>
        </authorList>
    </citation>
    <scope>NUCLEOTIDE SEQUENCE [LARGE SCALE GENOMIC DNA]</scope>
    <source>
        <strain evidence="10">WDS4C29</strain>
    </source>
</reference>
<dbReference type="EMBL" id="QETF01000018">
    <property type="protein sequence ID" value="PWG16055.1"/>
    <property type="molecule type" value="Genomic_DNA"/>
</dbReference>
<dbReference type="PANTHER" id="PTHR43867">
    <property type="entry name" value="CELLULOSE SYNTHASE CATALYTIC SUBUNIT A [UDP-FORMING]"/>
    <property type="match status" value="1"/>
</dbReference>